<dbReference type="PANTHER" id="PTHR21310:SF58">
    <property type="entry name" value="AMINOGLYCOSIDE PHOSPHOTRANSFERASE DOMAIN-CONTAINING PROTEIN"/>
    <property type="match status" value="1"/>
</dbReference>
<dbReference type="EMBL" id="CP055898">
    <property type="protein sequence ID" value="QKX53246.1"/>
    <property type="molecule type" value="Genomic_DNA"/>
</dbReference>
<evidence type="ECO:0000259" key="1">
    <source>
        <dbReference type="Pfam" id="PF01636"/>
    </source>
</evidence>
<gene>
    <name evidence="2" type="ORF">TRUGW13939_00322</name>
</gene>
<protein>
    <recommendedName>
        <fullName evidence="1">Aminoglycoside phosphotransferase domain-containing protein</fullName>
    </recommendedName>
</protein>
<dbReference type="GeneID" id="55987837"/>
<reference evidence="3" key="1">
    <citation type="submission" date="2020-06" db="EMBL/GenBank/DDBJ databases">
        <title>A chromosome-scale genome assembly of Talaromyces rugulosus W13939.</title>
        <authorList>
            <person name="Wang B."/>
            <person name="Guo L."/>
            <person name="Ye K."/>
            <person name="Wang L."/>
        </authorList>
    </citation>
    <scope>NUCLEOTIDE SEQUENCE [LARGE SCALE GENOMIC DNA]</scope>
    <source>
        <strain evidence="3">W13939</strain>
    </source>
</reference>
<dbReference type="Gene3D" id="3.90.1200.10">
    <property type="match status" value="1"/>
</dbReference>
<proteinExistence type="predicted"/>
<sequence>MYCPASPPIEYSISKLGDNVYQMGSKFICEKTVGEIPGDAIASWKDCDDTTYYLRKATSKELSSAEKQEFKDVIYQAGTSSSVWSIGTSVICKVKTCCDEMELESITLAFVAGNLPHMPIPKVVFSWRDTEWNRTFLLLKRIKGQTLHSAWPSLSLEHRDKIAATISRYCRDMATLQAPALQSATGLGVLEPFLNVNAENSHPSWKPRLLGPFHRGVFEKYIQRISEQPAPLLGDVFHFYHADLGPTNIIVSGDGEVTGVLDWESAGFYPKYWISLKPYMSAGFSLGSKESRREWVDLFETKLSEVGFELNREDVRWCEQLHMDFFDVNKALLED</sequence>
<dbReference type="InterPro" id="IPR011009">
    <property type="entry name" value="Kinase-like_dom_sf"/>
</dbReference>
<dbReference type="Pfam" id="PF01636">
    <property type="entry name" value="APH"/>
    <property type="match status" value="1"/>
</dbReference>
<name>A0A7H8QHA2_TALRU</name>
<dbReference type="KEGG" id="trg:TRUGW13939_00322"/>
<accession>A0A7H8QHA2</accession>
<dbReference type="InterPro" id="IPR051678">
    <property type="entry name" value="AGP_Transferase"/>
</dbReference>
<organism evidence="2 3">
    <name type="scientific">Talaromyces rugulosus</name>
    <name type="common">Penicillium rugulosum</name>
    <dbReference type="NCBI Taxonomy" id="121627"/>
    <lineage>
        <taxon>Eukaryota</taxon>
        <taxon>Fungi</taxon>
        <taxon>Dikarya</taxon>
        <taxon>Ascomycota</taxon>
        <taxon>Pezizomycotina</taxon>
        <taxon>Eurotiomycetes</taxon>
        <taxon>Eurotiomycetidae</taxon>
        <taxon>Eurotiales</taxon>
        <taxon>Trichocomaceae</taxon>
        <taxon>Talaromyces</taxon>
        <taxon>Talaromyces sect. Islandici</taxon>
    </lineage>
</organism>
<dbReference type="Proteomes" id="UP000509510">
    <property type="component" value="Chromosome I"/>
</dbReference>
<evidence type="ECO:0000313" key="3">
    <source>
        <dbReference type="Proteomes" id="UP000509510"/>
    </source>
</evidence>
<dbReference type="InterPro" id="IPR002575">
    <property type="entry name" value="Aminoglycoside_PTrfase"/>
</dbReference>
<feature type="domain" description="Aminoglycoside phosphotransferase" evidence="1">
    <location>
        <begin position="77"/>
        <end position="269"/>
    </location>
</feature>
<dbReference type="PANTHER" id="PTHR21310">
    <property type="entry name" value="AMINOGLYCOSIDE PHOSPHOTRANSFERASE-RELATED-RELATED"/>
    <property type="match status" value="1"/>
</dbReference>
<dbReference type="RefSeq" id="XP_035339425.1">
    <property type="nucleotide sequence ID" value="XM_035483532.1"/>
</dbReference>
<evidence type="ECO:0000313" key="2">
    <source>
        <dbReference type="EMBL" id="QKX53246.1"/>
    </source>
</evidence>
<dbReference type="CDD" id="cd05120">
    <property type="entry name" value="APH_ChoK_like"/>
    <property type="match status" value="1"/>
</dbReference>
<keyword evidence="3" id="KW-1185">Reference proteome</keyword>
<dbReference type="OrthoDB" id="5404599at2759"/>
<dbReference type="SUPFAM" id="SSF56112">
    <property type="entry name" value="Protein kinase-like (PK-like)"/>
    <property type="match status" value="1"/>
</dbReference>
<dbReference type="AlphaFoldDB" id="A0A7H8QHA2"/>